<organism evidence="2 3">
    <name type="scientific">Komagataella pastoris</name>
    <name type="common">Yeast</name>
    <name type="synonym">Pichia pastoris</name>
    <dbReference type="NCBI Taxonomy" id="4922"/>
    <lineage>
        <taxon>Eukaryota</taxon>
        <taxon>Fungi</taxon>
        <taxon>Dikarya</taxon>
        <taxon>Ascomycota</taxon>
        <taxon>Saccharomycotina</taxon>
        <taxon>Pichiomycetes</taxon>
        <taxon>Pichiales</taxon>
        <taxon>Pichiaceae</taxon>
        <taxon>Komagataella</taxon>
    </lineage>
</organism>
<protein>
    <submittedName>
        <fullName evidence="2">BA75_03388T0</fullName>
    </submittedName>
</protein>
<dbReference type="EMBL" id="CP014586">
    <property type="protein sequence ID" value="ANZ76998.1"/>
    <property type="molecule type" value="Genomic_DNA"/>
</dbReference>
<evidence type="ECO:0000256" key="1">
    <source>
        <dbReference type="SAM" id="MobiDB-lite"/>
    </source>
</evidence>
<proteinExistence type="predicted"/>
<gene>
    <name evidence="2" type="ORF">ATY40_BA7503388</name>
</gene>
<feature type="region of interest" description="Disordered" evidence="1">
    <location>
        <begin position="204"/>
        <end position="253"/>
    </location>
</feature>
<dbReference type="OrthoDB" id="4066471at2759"/>
<feature type="compositionally biased region" description="Polar residues" evidence="1">
    <location>
        <begin position="233"/>
        <end position="245"/>
    </location>
</feature>
<keyword evidence="3" id="KW-1185">Reference proteome</keyword>
<accession>A0A1B2JGQ6</accession>
<name>A0A1B2JGQ6_PICPA</name>
<dbReference type="Proteomes" id="UP000094565">
    <property type="component" value="Chromosome 3"/>
</dbReference>
<reference evidence="2 3" key="1">
    <citation type="submission" date="2016-02" db="EMBL/GenBank/DDBJ databases">
        <title>Comparative genomic and transcriptomic foundation for Pichia pastoris.</title>
        <authorList>
            <person name="Love K.R."/>
            <person name="Shah K.A."/>
            <person name="Whittaker C.A."/>
            <person name="Wu J."/>
            <person name="Bartlett M.C."/>
            <person name="Ma D."/>
            <person name="Leeson R.L."/>
            <person name="Priest M."/>
            <person name="Young S.K."/>
            <person name="Love J.C."/>
        </authorList>
    </citation>
    <scope>NUCLEOTIDE SEQUENCE [LARGE SCALE GENOMIC DNA]</scope>
    <source>
        <strain evidence="2 3">ATCC 28485</strain>
    </source>
</reference>
<dbReference type="AlphaFoldDB" id="A0A1B2JGQ6"/>
<sequence length="316" mass="35259">MIAQSVELGGSKQSQNKHKWIHSQDVCLLEIVYSMLPDILSTCRNPYKSWSAALNVFNQKSNVKFKQGRTLKERFKALQRSYAALFAAKSLTGTPDIFFEGLRTTDHGVRPMDSELRGMMQKINKSLKHINNLNTAVIDQTKRLRDEQDTTSSNMPYTAHNLSRSYSNSTALQNTCGEPPIAKRRLVDYIDHIDGELLRKDAATVPSAVSGPTSRISGSGQAETHLSEYPDSNEASYPQNSSKAATPQPKKTESAVTKFTESVYMEAGILSQLTQLQEQIKFLETKIVCLDQTLNSKVDLILRYLGQHSGAQKNVE</sequence>
<feature type="region of interest" description="Disordered" evidence="1">
    <location>
        <begin position="141"/>
        <end position="174"/>
    </location>
</feature>
<feature type="compositionally biased region" description="Polar residues" evidence="1">
    <location>
        <begin position="210"/>
        <end position="224"/>
    </location>
</feature>
<feature type="compositionally biased region" description="Polar residues" evidence="1">
    <location>
        <begin position="150"/>
        <end position="174"/>
    </location>
</feature>
<evidence type="ECO:0000313" key="2">
    <source>
        <dbReference type="EMBL" id="ANZ76998.1"/>
    </source>
</evidence>
<evidence type="ECO:0000313" key="3">
    <source>
        <dbReference type="Proteomes" id="UP000094565"/>
    </source>
</evidence>